<keyword evidence="5 8" id="KW-0378">Hydrolase</keyword>
<evidence type="ECO:0000256" key="3">
    <source>
        <dbReference type="ARBA" id="ARBA00008773"/>
    </source>
</evidence>
<evidence type="ECO:0000256" key="4">
    <source>
        <dbReference type="ARBA" id="ARBA00012780"/>
    </source>
</evidence>
<evidence type="ECO:0000256" key="6">
    <source>
        <dbReference type="SAM" id="SignalP"/>
    </source>
</evidence>
<dbReference type="AlphaFoldDB" id="A0A6G1JEX3"/>
<dbReference type="GO" id="GO:0005576">
    <property type="term" value="C:extracellular region"/>
    <property type="evidence" value="ECO:0007669"/>
    <property type="project" value="TreeGrafter"/>
</dbReference>
<dbReference type="GO" id="GO:0009986">
    <property type="term" value="C:cell surface"/>
    <property type="evidence" value="ECO:0007669"/>
    <property type="project" value="TreeGrafter"/>
</dbReference>
<keyword evidence="6" id="KW-0732">Signal</keyword>
<comment type="similarity">
    <text evidence="3">Belongs to the glycosyl hydrolase 17 family.</text>
</comment>
<evidence type="ECO:0000313" key="8">
    <source>
        <dbReference type="EMBL" id="KAF2688679.1"/>
    </source>
</evidence>
<dbReference type="EMBL" id="MU005573">
    <property type="protein sequence ID" value="KAF2688679.1"/>
    <property type="molecule type" value="Genomic_DNA"/>
</dbReference>
<accession>A0A6G1JEX3</accession>
<dbReference type="SUPFAM" id="SSF51445">
    <property type="entry name" value="(Trans)glycosidases"/>
    <property type="match status" value="1"/>
</dbReference>
<dbReference type="InterPro" id="IPR017853">
    <property type="entry name" value="GH"/>
</dbReference>
<evidence type="ECO:0000256" key="5">
    <source>
        <dbReference type="ARBA" id="ARBA00022801"/>
    </source>
</evidence>
<evidence type="ECO:0000259" key="7">
    <source>
        <dbReference type="Pfam" id="PF09792"/>
    </source>
</evidence>
<reference evidence="8" key="1">
    <citation type="journal article" date="2020" name="Stud. Mycol.">
        <title>101 Dothideomycetes genomes: a test case for predicting lifestyles and emergence of pathogens.</title>
        <authorList>
            <person name="Haridas S."/>
            <person name="Albert R."/>
            <person name="Binder M."/>
            <person name="Bloem J."/>
            <person name="Labutti K."/>
            <person name="Salamov A."/>
            <person name="Andreopoulos B."/>
            <person name="Baker S."/>
            <person name="Barry K."/>
            <person name="Bills G."/>
            <person name="Bluhm B."/>
            <person name="Cannon C."/>
            <person name="Castanera R."/>
            <person name="Culley D."/>
            <person name="Daum C."/>
            <person name="Ezra D."/>
            <person name="Gonzalez J."/>
            <person name="Henrissat B."/>
            <person name="Kuo A."/>
            <person name="Liang C."/>
            <person name="Lipzen A."/>
            <person name="Lutzoni F."/>
            <person name="Magnuson J."/>
            <person name="Mondo S."/>
            <person name="Nolan M."/>
            <person name="Ohm R."/>
            <person name="Pangilinan J."/>
            <person name="Park H.-J."/>
            <person name="Ramirez L."/>
            <person name="Alfaro M."/>
            <person name="Sun H."/>
            <person name="Tritt A."/>
            <person name="Yoshinaga Y."/>
            <person name="Zwiers L.-H."/>
            <person name="Turgeon B."/>
            <person name="Goodwin S."/>
            <person name="Spatafora J."/>
            <person name="Crous P."/>
            <person name="Grigoriev I."/>
        </authorList>
    </citation>
    <scope>NUCLEOTIDE SEQUENCE</scope>
    <source>
        <strain evidence="8">CBS 122367</strain>
    </source>
</reference>
<dbReference type="GO" id="GO:0071555">
    <property type="term" value="P:cell wall organization"/>
    <property type="evidence" value="ECO:0007669"/>
    <property type="project" value="TreeGrafter"/>
</dbReference>
<name>A0A6G1JEX3_9PLEO</name>
<evidence type="ECO:0000313" key="9">
    <source>
        <dbReference type="Proteomes" id="UP000799291"/>
    </source>
</evidence>
<evidence type="ECO:0000256" key="2">
    <source>
        <dbReference type="ARBA" id="ARBA00004196"/>
    </source>
</evidence>
<dbReference type="OrthoDB" id="77201at2759"/>
<feature type="signal peptide" evidence="6">
    <location>
        <begin position="1"/>
        <end position="19"/>
    </location>
</feature>
<comment type="catalytic activity">
    <reaction evidence="1">
        <text>Hydrolysis of (1-&gt;3)-beta-D-glucosidic linkages in (1-&gt;3)-beta-D-glucans.</text>
        <dbReference type="EC" id="3.2.1.39"/>
    </reaction>
</comment>
<dbReference type="InterPro" id="IPR050732">
    <property type="entry name" value="Beta-glucan_modifiers"/>
</dbReference>
<dbReference type="GO" id="GO:0009277">
    <property type="term" value="C:fungal-type cell wall"/>
    <property type="evidence" value="ECO:0007669"/>
    <property type="project" value="TreeGrafter"/>
</dbReference>
<feature type="domain" description="Ubiquitin 3 binding protein But2 C-terminal" evidence="7">
    <location>
        <begin position="332"/>
        <end position="461"/>
    </location>
</feature>
<proteinExistence type="inferred from homology"/>
<dbReference type="EC" id="3.2.1.39" evidence="4"/>
<dbReference type="Pfam" id="PF09792">
    <property type="entry name" value="But2"/>
    <property type="match status" value="1"/>
</dbReference>
<protein>
    <recommendedName>
        <fullName evidence="4">glucan endo-1,3-beta-D-glucosidase</fullName>
        <ecNumber evidence="4">3.2.1.39</ecNumber>
    </recommendedName>
</protein>
<dbReference type="InterPro" id="IPR018620">
    <property type="entry name" value="Ubiquitin3-bd_protein_But2_C"/>
</dbReference>
<organism evidence="8 9">
    <name type="scientific">Lentithecium fluviatile CBS 122367</name>
    <dbReference type="NCBI Taxonomy" id="1168545"/>
    <lineage>
        <taxon>Eukaryota</taxon>
        <taxon>Fungi</taxon>
        <taxon>Dikarya</taxon>
        <taxon>Ascomycota</taxon>
        <taxon>Pezizomycotina</taxon>
        <taxon>Dothideomycetes</taxon>
        <taxon>Pleosporomycetidae</taxon>
        <taxon>Pleosporales</taxon>
        <taxon>Massarineae</taxon>
        <taxon>Lentitheciaceae</taxon>
        <taxon>Lentithecium</taxon>
    </lineage>
</organism>
<dbReference type="GO" id="GO:0042973">
    <property type="term" value="F:glucan endo-1,3-beta-D-glucosidase activity"/>
    <property type="evidence" value="ECO:0007669"/>
    <property type="project" value="UniProtKB-EC"/>
</dbReference>
<dbReference type="Proteomes" id="UP000799291">
    <property type="component" value="Unassembled WGS sequence"/>
</dbReference>
<evidence type="ECO:0000256" key="1">
    <source>
        <dbReference type="ARBA" id="ARBA00000382"/>
    </source>
</evidence>
<dbReference type="PANTHER" id="PTHR16631">
    <property type="entry name" value="GLUCAN 1,3-BETA-GLUCOSIDASE"/>
    <property type="match status" value="1"/>
</dbReference>
<keyword evidence="9" id="KW-1185">Reference proteome</keyword>
<comment type="subcellular location">
    <subcellularLocation>
        <location evidence="2">Cell envelope</location>
    </subcellularLocation>
</comment>
<dbReference type="PANTHER" id="PTHR16631:SF13">
    <property type="entry name" value="GLUCAN ENDO-1,3-BETA-GLUCOSIDASE EGLC-RELATED"/>
    <property type="match status" value="1"/>
</dbReference>
<gene>
    <name evidence="8" type="ORF">K458DRAFT_331200</name>
</gene>
<dbReference type="Gene3D" id="3.20.20.80">
    <property type="entry name" value="Glycosidases"/>
    <property type="match status" value="1"/>
</dbReference>
<sequence>MRFTCAALAFAAALSTADAAYKGFNYGAFFGNNAAKQYVDFKYEFEAAKELPGTNGQFNSARLYTMIQWGTTKDVITAIQAAIDTKTTLLLGIWTSATTTAAAQTGVNNELAAFQAAIDKFGSSFTNLIAGISVGSEDLYRITPTALKNGEKNPGAQPADLAKYVDQVKAFRNKNTLLKGKLVGHVDTWTAYVNGSNKAVIDKLEWIGVDAYPFWETEHANAIGNGKTLFYDAYNQVKAIAQSKPIWITETGWPVSGPTTGQAVASTANAKTYWNSVACQLMKDNVNLWYYTLQDVQYSNPSPSFGVKPGGDLKAVKPLFDLTCPNSAKFVSAPSLVIGNQYTAQLSSTRSTLFVFHVDPEPGQTCNLVFTLPPPFDPRYVAPYTIVSSGGIDVSRLERPVDGRASAKSVGGAKTIGSVPQLLLGNKYTIASGPCEAGQDVGYRIDSAGGLDMQFFQMTSPALGLFMEVA</sequence>
<feature type="chain" id="PRO_5026266644" description="glucan endo-1,3-beta-D-glucosidase" evidence="6">
    <location>
        <begin position="20"/>
        <end position="470"/>
    </location>
</feature>